<evidence type="ECO:0000313" key="2">
    <source>
        <dbReference type="EMBL" id="PWO00076.1"/>
    </source>
</evidence>
<keyword evidence="3" id="KW-1185">Reference proteome</keyword>
<feature type="region of interest" description="Disordered" evidence="1">
    <location>
        <begin position="16"/>
        <end position="35"/>
    </location>
</feature>
<sequence>MSAQNKRPANLAPLSKEAFGNAPQGNHSGGHSLTRPSEVTLVVGGSAGVLAIDALTQRIKSDGHFSSPAGDGGKTQLHAIVYERNANETVESVESIRATLTATDNTPITVVHPLVAGSGGAPPTLPERSAPHHMQLAFAVPTLTSADALRSNLDAWLKFLATAGERNYTLELALPQGGQGSEAEKLREVVEKLLGKAWDASNEQAKQDGSDVLTNGARILIDAFGAPPADLSDSEEISNWNSFIRRLALHPRVFLKLSPIAPSSLLPSAATRPVDSHVPASGAASAALHAVKETAGAAVSAAAGLLSKEEDLSRRLRGLLESAVEAFGEERLVWAGHLSAVGAKPDKEGRSEPEAWYEKVREGLADMGLDQGALNKIFARNASQCYLF</sequence>
<evidence type="ECO:0008006" key="4">
    <source>
        <dbReference type="Google" id="ProtNLM"/>
    </source>
</evidence>
<protein>
    <recommendedName>
        <fullName evidence="4">Amidohydrolase-related domain-containing protein</fullName>
    </recommendedName>
</protein>
<name>A0A316ZID1_9BASI</name>
<feature type="compositionally biased region" description="Polar residues" evidence="1">
    <location>
        <begin position="23"/>
        <end position="35"/>
    </location>
</feature>
<dbReference type="Proteomes" id="UP000245946">
    <property type="component" value="Unassembled WGS sequence"/>
</dbReference>
<proteinExistence type="predicted"/>
<accession>A0A316ZID1</accession>
<dbReference type="Gene3D" id="3.20.20.140">
    <property type="entry name" value="Metal-dependent hydrolases"/>
    <property type="match status" value="1"/>
</dbReference>
<dbReference type="RefSeq" id="XP_025600354.1">
    <property type="nucleotide sequence ID" value="XM_025745017.1"/>
</dbReference>
<reference evidence="2 3" key="1">
    <citation type="journal article" date="2018" name="Mol. Biol. Evol.">
        <title>Broad Genomic Sampling Reveals a Smut Pathogenic Ancestry of the Fungal Clade Ustilaginomycotina.</title>
        <authorList>
            <person name="Kijpornyongpan T."/>
            <person name="Mondo S.J."/>
            <person name="Barry K."/>
            <person name="Sandor L."/>
            <person name="Lee J."/>
            <person name="Lipzen A."/>
            <person name="Pangilinan J."/>
            <person name="LaButti K."/>
            <person name="Hainaut M."/>
            <person name="Henrissat B."/>
            <person name="Grigoriev I.V."/>
            <person name="Spatafora J.W."/>
            <person name="Aime M.C."/>
        </authorList>
    </citation>
    <scope>NUCLEOTIDE SEQUENCE [LARGE SCALE GENOMIC DNA]</scope>
    <source>
        <strain evidence="2 3">MCA 4186</strain>
    </source>
</reference>
<gene>
    <name evidence="2" type="ORF">FA09DRAFT_358836</name>
</gene>
<dbReference type="OrthoDB" id="2135488at2759"/>
<dbReference type="GeneID" id="37272561"/>
<dbReference type="PANTHER" id="PTHR43569:SF2">
    <property type="entry name" value="AMIDOHYDROLASE-RELATED DOMAIN-CONTAINING PROTEIN"/>
    <property type="match status" value="1"/>
</dbReference>
<dbReference type="PANTHER" id="PTHR43569">
    <property type="entry name" value="AMIDOHYDROLASE"/>
    <property type="match status" value="1"/>
</dbReference>
<dbReference type="EMBL" id="KZ819286">
    <property type="protein sequence ID" value="PWO00076.1"/>
    <property type="molecule type" value="Genomic_DNA"/>
</dbReference>
<dbReference type="AlphaFoldDB" id="A0A316ZID1"/>
<dbReference type="STRING" id="58919.A0A316ZID1"/>
<dbReference type="InterPro" id="IPR052350">
    <property type="entry name" value="Metallo-dep_Lactonases"/>
</dbReference>
<evidence type="ECO:0000256" key="1">
    <source>
        <dbReference type="SAM" id="MobiDB-lite"/>
    </source>
</evidence>
<organism evidence="2 3">
    <name type="scientific">Tilletiopsis washingtonensis</name>
    <dbReference type="NCBI Taxonomy" id="58919"/>
    <lineage>
        <taxon>Eukaryota</taxon>
        <taxon>Fungi</taxon>
        <taxon>Dikarya</taxon>
        <taxon>Basidiomycota</taxon>
        <taxon>Ustilaginomycotina</taxon>
        <taxon>Exobasidiomycetes</taxon>
        <taxon>Entylomatales</taxon>
        <taxon>Entylomatales incertae sedis</taxon>
        <taxon>Tilletiopsis</taxon>
    </lineage>
</organism>
<evidence type="ECO:0000313" key="3">
    <source>
        <dbReference type="Proteomes" id="UP000245946"/>
    </source>
</evidence>